<keyword evidence="1" id="KW-0812">Transmembrane</keyword>
<protein>
    <recommendedName>
        <fullName evidence="2">Glycosyltransferase RgtA/B/C/D-like domain-containing protein</fullName>
    </recommendedName>
</protein>
<keyword evidence="1" id="KW-1133">Transmembrane helix</keyword>
<feature type="transmembrane region" description="Helical" evidence="1">
    <location>
        <begin position="176"/>
        <end position="209"/>
    </location>
</feature>
<evidence type="ECO:0000313" key="4">
    <source>
        <dbReference type="Proteomes" id="UP000034774"/>
    </source>
</evidence>
<feature type="domain" description="Glycosyltransferase RgtA/B/C/D-like" evidence="2">
    <location>
        <begin position="75"/>
        <end position="238"/>
    </location>
</feature>
<dbReference type="Pfam" id="PF13231">
    <property type="entry name" value="PMT_2"/>
    <property type="match status" value="1"/>
</dbReference>
<keyword evidence="1" id="KW-0472">Membrane</keyword>
<dbReference type="AlphaFoldDB" id="A0A0G0PR51"/>
<feature type="transmembrane region" description="Helical" evidence="1">
    <location>
        <begin position="146"/>
        <end position="164"/>
    </location>
</feature>
<feature type="transmembrane region" description="Helical" evidence="1">
    <location>
        <begin position="379"/>
        <end position="398"/>
    </location>
</feature>
<accession>A0A0G0PR51</accession>
<dbReference type="STRING" id="1618572.UT17_C0004G0204"/>
<feature type="transmembrane region" description="Helical" evidence="1">
    <location>
        <begin position="290"/>
        <end position="308"/>
    </location>
</feature>
<feature type="transmembrane region" description="Helical" evidence="1">
    <location>
        <begin position="216"/>
        <end position="239"/>
    </location>
</feature>
<feature type="transmembrane region" description="Helical" evidence="1">
    <location>
        <begin position="315"/>
        <end position="333"/>
    </location>
</feature>
<dbReference type="EMBL" id="LBVU01000004">
    <property type="protein sequence ID" value="KKQ91856.1"/>
    <property type="molecule type" value="Genomic_DNA"/>
</dbReference>
<dbReference type="Proteomes" id="UP000034774">
    <property type="component" value="Unassembled WGS sequence"/>
</dbReference>
<name>A0A0G0PR51_9BACT</name>
<dbReference type="InterPro" id="IPR038731">
    <property type="entry name" value="RgtA/B/C-like"/>
</dbReference>
<sequence length="561" mass="64596">MAKNISKKLIVILLIFLISPTFFKLLQPGFFPMQDDLQAFRVFEMDKCYTDLQIPCRWVPDAGYQYGYPQFNFYPPLPYYLGAGLHRIGVQYIDSVKILFVLGYILSAITMFILVAELFDTWAGLIASLLYTYIPYKAVEVYVRGALSEFWAQIFFPLILWAIYKLVKTGKAKYLIWFALSSAALATTHTLMTMVFVPIAVIWAVYWLIREKWGNWIKVVWGGVLGFGLSAFFVLPVIFEKKFVHTESLLSGYFDYRQHFVNLYKLFISREWGYGSSGFPNEKLNLSLGIVQWVTGLIVLPVLAFFNFRKNKKNSLFAFALILLTLASIFMIHMKSSFIWTLIPPLWYLQFPWRFLAISIFLLCMLSGFAIYFAGRFKYFLGVVLVTVSFALTISFYIPKSWLDITDTDKFSGISWEKQLTISIFDYLPVYGVLPPWSKAPEFPEVLIGNAKFIEYKKGSDFQTGTVEVSKDSLIRVPLFDFPGMVVKIDGRKVPHVNDNCSGERYCRGLITFSVPSGKHFIEIRLLDTPIRKIGNTLTLISLGYIIYLVIRLKKHEKILS</sequence>
<feature type="transmembrane region" description="Helical" evidence="1">
    <location>
        <begin position="353"/>
        <end position="372"/>
    </location>
</feature>
<feature type="transmembrane region" description="Helical" evidence="1">
    <location>
        <begin position="534"/>
        <end position="551"/>
    </location>
</feature>
<comment type="caution">
    <text evidence="3">The sequence shown here is derived from an EMBL/GenBank/DDBJ whole genome shotgun (WGS) entry which is preliminary data.</text>
</comment>
<evidence type="ECO:0000313" key="3">
    <source>
        <dbReference type="EMBL" id="KKQ91856.1"/>
    </source>
</evidence>
<feature type="transmembrane region" description="Helical" evidence="1">
    <location>
        <begin position="101"/>
        <end position="134"/>
    </location>
</feature>
<evidence type="ECO:0000256" key="1">
    <source>
        <dbReference type="SAM" id="Phobius"/>
    </source>
</evidence>
<reference evidence="3 4" key="1">
    <citation type="journal article" date="2015" name="Nature">
        <title>rRNA introns, odd ribosomes, and small enigmatic genomes across a large radiation of phyla.</title>
        <authorList>
            <person name="Brown C.T."/>
            <person name="Hug L.A."/>
            <person name="Thomas B.C."/>
            <person name="Sharon I."/>
            <person name="Castelle C.J."/>
            <person name="Singh A."/>
            <person name="Wilkins M.J."/>
            <person name="Williams K.H."/>
            <person name="Banfield J.F."/>
        </authorList>
    </citation>
    <scope>NUCLEOTIDE SEQUENCE [LARGE SCALE GENOMIC DNA]</scope>
</reference>
<organism evidence="3 4">
    <name type="scientific">Candidatus Woesebacteria bacterium GW2011_GWB1_39_10</name>
    <dbReference type="NCBI Taxonomy" id="1618572"/>
    <lineage>
        <taxon>Bacteria</taxon>
        <taxon>Candidatus Woeseibacteriota</taxon>
    </lineage>
</organism>
<proteinExistence type="predicted"/>
<gene>
    <name evidence="3" type="ORF">UT17_C0004G0204</name>
</gene>
<evidence type="ECO:0000259" key="2">
    <source>
        <dbReference type="Pfam" id="PF13231"/>
    </source>
</evidence>